<dbReference type="PROSITE" id="PS50110">
    <property type="entry name" value="RESPONSE_REGULATORY"/>
    <property type="match status" value="1"/>
</dbReference>
<keyword evidence="5" id="KW-1185">Reference proteome</keyword>
<protein>
    <submittedName>
        <fullName evidence="4">Cyclic di-GMP phosphodiesterase response regulator RpfG</fullName>
        <ecNumber evidence="4">3.1.4.52</ecNumber>
    </submittedName>
</protein>
<reference evidence="4 5" key="1">
    <citation type="submission" date="2019-02" db="EMBL/GenBank/DDBJ databases">
        <title>Deep-cultivation of Planctomycetes and their phenomic and genomic characterization uncovers novel biology.</title>
        <authorList>
            <person name="Wiegand S."/>
            <person name="Jogler M."/>
            <person name="Boedeker C."/>
            <person name="Pinto D."/>
            <person name="Vollmers J."/>
            <person name="Rivas-Marin E."/>
            <person name="Kohn T."/>
            <person name="Peeters S.H."/>
            <person name="Heuer A."/>
            <person name="Rast P."/>
            <person name="Oberbeckmann S."/>
            <person name="Bunk B."/>
            <person name="Jeske O."/>
            <person name="Meyerdierks A."/>
            <person name="Storesund J.E."/>
            <person name="Kallscheuer N."/>
            <person name="Luecker S."/>
            <person name="Lage O.M."/>
            <person name="Pohl T."/>
            <person name="Merkel B.J."/>
            <person name="Hornburger P."/>
            <person name="Mueller R.-W."/>
            <person name="Bruemmer F."/>
            <person name="Labrenz M."/>
            <person name="Spormann A.M."/>
            <person name="Op Den Camp H."/>
            <person name="Overmann J."/>
            <person name="Amann R."/>
            <person name="Jetten M.S.M."/>
            <person name="Mascher T."/>
            <person name="Medema M.H."/>
            <person name="Devos D.P."/>
            <person name="Kaster A.-K."/>
            <person name="Ovreas L."/>
            <person name="Rohde M."/>
            <person name="Galperin M.Y."/>
            <person name="Jogler C."/>
        </authorList>
    </citation>
    <scope>NUCLEOTIDE SEQUENCE [LARGE SCALE GENOMIC DNA]</scope>
    <source>
        <strain evidence="4 5">Pla52n</strain>
    </source>
</reference>
<keyword evidence="4" id="KW-0378">Hydrolase</keyword>
<dbReference type="CDD" id="cd00077">
    <property type="entry name" value="HDc"/>
    <property type="match status" value="1"/>
</dbReference>
<gene>
    <name evidence="4" type="primary">rpfG_7</name>
    <name evidence="4" type="ORF">Pla52n_67570</name>
</gene>
<dbReference type="InterPro" id="IPR001789">
    <property type="entry name" value="Sig_transdc_resp-reg_receiver"/>
</dbReference>
<dbReference type="Pfam" id="PF13487">
    <property type="entry name" value="HD_5"/>
    <property type="match status" value="1"/>
</dbReference>
<dbReference type="EMBL" id="SJPN01000021">
    <property type="protein sequence ID" value="TWT89469.1"/>
    <property type="molecule type" value="Genomic_DNA"/>
</dbReference>
<dbReference type="InterPro" id="IPR052020">
    <property type="entry name" value="Cyclic_di-GMP/3'3'-cGAMP_PDE"/>
</dbReference>
<sequence>MRQHRILFVDDEINVLRSYARSLRGYDASWVLSFEDCPLKALGRIQNEPFDVVVSDVRMPGLTGMELLQAIKENPSTHDVPVIIVTGEADGTLKRQAIDRDAADLLNKPVHTDDLIARLKSVLRMKQFSDQLKESNERLEQRVRQRTAELYASRLDIIWRLGKASEFRDEETGDHVIRVGGYSRAIAKGLGMSESFCENIFLAAPLHDIGKIGIPDSVLLKPGRLTNDEWRVMRSHCNMGVAILTEPSKFTRVAGTEQVDETSSLGTESMAPSANSIIQLAAQIAATHHEKWDGSGYPNGLHGDAIPLAGRIVAVADVYDALRSHRPYKEPFSVQRSLEIIREGAGSHFDPAVVHAFLECFDEIEKIEQQFSDLMAPITMAEYATEEPGVPTVLH</sequence>
<comment type="caution">
    <text evidence="4">The sequence shown here is derived from an EMBL/GenBank/DDBJ whole genome shotgun (WGS) entry which is preliminary data.</text>
</comment>
<dbReference type="PANTHER" id="PTHR45228">
    <property type="entry name" value="CYCLIC DI-GMP PHOSPHODIESTERASE TM_0186-RELATED"/>
    <property type="match status" value="1"/>
</dbReference>
<dbReference type="SUPFAM" id="SSF109604">
    <property type="entry name" value="HD-domain/PDEase-like"/>
    <property type="match status" value="1"/>
</dbReference>
<dbReference type="PANTHER" id="PTHR45228:SF1">
    <property type="entry name" value="CYCLIC DI-GMP PHOSPHODIESTERASE TM_0186"/>
    <property type="match status" value="1"/>
</dbReference>
<proteinExistence type="predicted"/>
<dbReference type="RefSeq" id="WP_146523633.1">
    <property type="nucleotide sequence ID" value="NZ_CP151726.1"/>
</dbReference>
<dbReference type="SMART" id="SM00448">
    <property type="entry name" value="REC"/>
    <property type="match status" value="1"/>
</dbReference>
<dbReference type="InterPro" id="IPR011006">
    <property type="entry name" value="CheY-like_superfamily"/>
</dbReference>
<dbReference type="Proteomes" id="UP000320176">
    <property type="component" value="Unassembled WGS sequence"/>
</dbReference>
<dbReference type="PROSITE" id="PS51832">
    <property type="entry name" value="HD_GYP"/>
    <property type="match status" value="1"/>
</dbReference>
<dbReference type="GO" id="GO:0071111">
    <property type="term" value="F:cyclic-guanylate-specific phosphodiesterase activity"/>
    <property type="evidence" value="ECO:0007669"/>
    <property type="project" value="UniProtKB-EC"/>
</dbReference>
<keyword evidence="1" id="KW-0597">Phosphoprotein</keyword>
<feature type="modified residue" description="4-aspartylphosphate" evidence="1">
    <location>
        <position position="56"/>
    </location>
</feature>
<dbReference type="Pfam" id="PF00072">
    <property type="entry name" value="Response_reg"/>
    <property type="match status" value="1"/>
</dbReference>
<feature type="domain" description="HD-GYP" evidence="3">
    <location>
        <begin position="150"/>
        <end position="373"/>
    </location>
</feature>
<evidence type="ECO:0000313" key="5">
    <source>
        <dbReference type="Proteomes" id="UP000320176"/>
    </source>
</evidence>
<evidence type="ECO:0000259" key="3">
    <source>
        <dbReference type="PROSITE" id="PS51832"/>
    </source>
</evidence>
<dbReference type="InterPro" id="IPR037522">
    <property type="entry name" value="HD_GYP_dom"/>
</dbReference>
<dbReference type="AlphaFoldDB" id="A0A5C5ZPR6"/>
<dbReference type="InterPro" id="IPR003607">
    <property type="entry name" value="HD/PDEase_dom"/>
</dbReference>
<dbReference type="OrthoDB" id="9759601at2"/>
<name>A0A5C5ZPR6_9BACT</name>
<feature type="domain" description="Response regulatory" evidence="2">
    <location>
        <begin position="5"/>
        <end position="123"/>
    </location>
</feature>
<dbReference type="EC" id="3.1.4.52" evidence="4"/>
<dbReference type="SMART" id="SM00471">
    <property type="entry name" value="HDc"/>
    <property type="match status" value="1"/>
</dbReference>
<evidence type="ECO:0000256" key="1">
    <source>
        <dbReference type="PROSITE-ProRule" id="PRU00169"/>
    </source>
</evidence>
<organism evidence="4 5">
    <name type="scientific">Stieleria varia</name>
    <dbReference type="NCBI Taxonomy" id="2528005"/>
    <lineage>
        <taxon>Bacteria</taxon>
        <taxon>Pseudomonadati</taxon>
        <taxon>Planctomycetota</taxon>
        <taxon>Planctomycetia</taxon>
        <taxon>Pirellulales</taxon>
        <taxon>Pirellulaceae</taxon>
        <taxon>Stieleria</taxon>
    </lineage>
</organism>
<accession>A0A5C5ZPR6</accession>
<dbReference type="Gene3D" id="3.40.50.2300">
    <property type="match status" value="1"/>
</dbReference>
<dbReference type="SUPFAM" id="SSF52172">
    <property type="entry name" value="CheY-like"/>
    <property type="match status" value="1"/>
</dbReference>
<evidence type="ECO:0000259" key="2">
    <source>
        <dbReference type="PROSITE" id="PS50110"/>
    </source>
</evidence>
<evidence type="ECO:0000313" key="4">
    <source>
        <dbReference type="EMBL" id="TWT89469.1"/>
    </source>
</evidence>
<dbReference type="Gene3D" id="1.10.3210.10">
    <property type="entry name" value="Hypothetical protein af1432"/>
    <property type="match status" value="1"/>
</dbReference>
<dbReference type="GO" id="GO:0000160">
    <property type="term" value="P:phosphorelay signal transduction system"/>
    <property type="evidence" value="ECO:0007669"/>
    <property type="project" value="InterPro"/>
</dbReference>